<evidence type="ECO:0000313" key="2">
    <source>
        <dbReference type="EMBL" id="TLP75938.1"/>
    </source>
</evidence>
<evidence type="ECO:0000313" key="3">
    <source>
        <dbReference type="Proteomes" id="UP000307510"/>
    </source>
</evidence>
<evidence type="ECO:0000256" key="1">
    <source>
        <dbReference type="SAM" id="Coils"/>
    </source>
</evidence>
<gene>
    <name evidence="2" type="ORF">FEA48_05955</name>
</gene>
<keyword evidence="1" id="KW-0175">Coiled coil</keyword>
<accession>A0A5R9ABB0</accession>
<dbReference type="EMBL" id="VASG01000002">
    <property type="protein sequence ID" value="TLP75938.1"/>
    <property type="molecule type" value="Genomic_DNA"/>
</dbReference>
<protein>
    <submittedName>
        <fullName evidence="2">Uncharacterized protein</fullName>
    </submittedName>
</protein>
<dbReference type="RefSeq" id="WP_138212972.1">
    <property type="nucleotide sequence ID" value="NZ_VASG01000002.1"/>
</dbReference>
<reference evidence="2 3" key="1">
    <citation type="submission" date="2019-05" db="EMBL/GenBank/DDBJ databases">
        <authorList>
            <person name="Moore K."/>
            <person name="O'Neill P."/>
            <person name="Farbos A."/>
            <person name="Studholme D.J."/>
        </authorList>
    </citation>
    <scope>NUCLEOTIDE SEQUENCE [LARGE SCALE GENOMIC DNA]</scope>
    <source>
        <strain evidence="2 3">DSM 9128</strain>
    </source>
</reference>
<sequence length="118" mass="12937">MSRFWLVLGLVGFLSGGFVGCWLTACFYGGQLESLRLEQARCSDAGKALESKLALQNTEVESLEQAARQRADAAERALALAREQAQSHEAAASRLLLERSEGEECAVVRQLIDRELLP</sequence>
<dbReference type="AlphaFoldDB" id="A0A5R9ABB0"/>
<name>A0A5R9ABB0_PSENT</name>
<dbReference type="PROSITE" id="PS51257">
    <property type="entry name" value="PROKAR_LIPOPROTEIN"/>
    <property type="match status" value="1"/>
</dbReference>
<dbReference type="Proteomes" id="UP000307510">
    <property type="component" value="Unassembled WGS sequence"/>
</dbReference>
<reference evidence="3" key="2">
    <citation type="submission" date="2019-06" db="EMBL/GenBank/DDBJ databases">
        <title>AzeR, a transcriptional regulator that responds to azelaic acid in Pseudomonas nitroreducens.</title>
        <authorList>
            <person name="Bez C."/>
            <person name="Javvadi S.G."/>
            <person name="Bertani I."/>
            <person name="Devescovi G."/>
            <person name="Studholme D.J."/>
            <person name="Geller A."/>
            <person name="Levy A."/>
            <person name="Venturi V."/>
        </authorList>
    </citation>
    <scope>NUCLEOTIDE SEQUENCE [LARGE SCALE GENOMIC DNA]</scope>
    <source>
        <strain evidence="3">DSM 9128</strain>
    </source>
</reference>
<feature type="coiled-coil region" evidence="1">
    <location>
        <begin position="46"/>
        <end position="98"/>
    </location>
</feature>
<proteinExistence type="predicted"/>
<organism evidence="2 3">
    <name type="scientific">Pseudomonas nitroreducens</name>
    <dbReference type="NCBI Taxonomy" id="46680"/>
    <lineage>
        <taxon>Bacteria</taxon>
        <taxon>Pseudomonadati</taxon>
        <taxon>Pseudomonadota</taxon>
        <taxon>Gammaproteobacteria</taxon>
        <taxon>Pseudomonadales</taxon>
        <taxon>Pseudomonadaceae</taxon>
        <taxon>Pseudomonas</taxon>
    </lineage>
</organism>
<comment type="caution">
    <text evidence="2">The sequence shown here is derived from an EMBL/GenBank/DDBJ whole genome shotgun (WGS) entry which is preliminary data.</text>
</comment>